<dbReference type="AlphaFoldDB" id="A0A4Y2VEM0"/>
<dbReference type="GO" id="GO:0007005">
    <property type="term" value="P:mitochondrion organization"/>
    <property type="evidence" value="ECO:0007669"/>
    <property type="project" value="InterPro"/>
</dbReference>
<accession>A0A4Y2VEM0</accession>
<organism evidence="1 2">
    <name type="scientific">Araneus ventricosus</name>
    <name type="common">Orbweaver spider</name>
    <name type="synonym">Epeira ventricosa</name>
    <dbReference type="NCBI Taxonomy" id="182803"/>
    <lineage>
        <taxon>Eukaryota</taxon>
        <taxon>Metazoa</taxon>
        <taxon>Ecdysozoa</taxon>
        <taxon>Arthropoda</taxon>
        <taxon>Chelicerata</taxon>
        <taxon>Arachnida</taxon>
        <taxon>Araneae</taxon>
        <taxon>Araneomorphae</taxon>
        <taxon>Entelegynae</taxon>
        <taxon>Araneoidea</taxon>
        <taxon>Araneidae</taxon>
        <taxon>Araneus</taxon>
    </lineage>
</organism>
<evidence type="ECO:0000313" key="2">
    <source>
        <dbReference type="Proteomes" id="UP000499080"/>
    </source>
</evidence>
<keyword evidence="2" id="KW-1185">Reference proteome</keyword>
<dbReference type="Pfam" id="PF14972">
    <property type="entry name" value="Mito_morph_reg"/>
    <property type="match status" value="1"/>
</dbReference>
<dbReference type="GO" id="GO:0005743">
    <property type="term" value="C:mitochondrial inner membrane"/>
    <property type="evidence" value="ECO:0007669"/>
    <property type="project" value="InterPro"/>
</dbReference>
<name>A0A4Y2VEM0_ARAVE</name>
<proteinExistence type="predicted"/>
<gene>
    <name evidence="1" type="ORF">AVEN_176978_1</name>
</gene>
<comment type="caution">
    <text evidence="1">The sequence shown here is derived from an EMBL/GenBank/DDBJ whole genome shotgun (WGS) entry which is preliminary data.</text>
</comment>
<dbReference type="OrthoDB" id="6435077at2759"/>
<reference evidence="1 2" key="1">
    <citation type="journal article" date="2019" name="Sci. Rep.">
        <title>Orb-weaving spider Araneus ventricosus genome elucidates the spidroin gene catalogue.</title>
        <authorList>
            <person name="Kono N."/>
            <person name="Nakamura H."/>
            <person name="Ohtoshi R."/>
            <person name="Moran D.A.P."/>
            <person name="Shinohara A."/>
            <person name="Yoshida Y."/>
            <person name="Fujiwara M."/>
            <person name="Mori M."/>
            <person name="Tomita M."/>
            <person name="Arakawa K."/>
        </authorList>
    </citation>
    <scope>NUCLEOTIDE SEQUENCE [LARGE SCALE GENOMIC DNA]</scope>
</reference>
<dbReference type="Proteomes" id="UP000499080">
    <property type="component" value="Unassembled WGS sequence"/>
</dbReference>
<evidence type="ECO:0000313" key="1">
    <source>
        <dbReference type="EMBL" id="GBO22958.1"/>
    </source>
</evidence>
<dbReference type="InterPro" id="IPR026120">
    <property type="entry name" value="TMEM11"/>
</dbReference>
<protein>
    <submittedName>
        <fullName evidence="1">Uncharacterized protein</fullName>
    </submittedName>
</protein>
<sequence>MEDNSSSTQRVGRRRSSLEAEVVKSFIKFDISVIQANTPHYSSDVELKCALREEKSVIVIKDKRLSNETVLWLAFGHCLRHATLGTALGAIVCSSGMNDTLLQVAKPLAVSSLVMNIGYHSFWHHRPLNHYR</sequence>
<dbReference type="EMBL" id="BGPR01046012">
    <property type="protein sequence ID" value="GBO22958.1"/>
    <property type="molecule type" value="Genomic_DNA"/>
</dbReference>